<dbReference type="Gene3D" id="3.40.50.850">
    <property type="entry name" value="Isochorismatase-like"/>
    <property type="match status" value="1"/>
</dbReference>
<dbReference type="OrthoDB" id="9794942at2"/>
<dbReference type="STRING" id="453304.ATC03_03020"/>
<dbReference type="KEGG" id="agy:ATC03_03020"/>
<evidence type="ECO:0000313" key="3">
    <source>
        <dbReference type="EMBL" id="ANJ25869.1"/>
    </source>
</evidence>
<dbReference type="SUPFAM" id="SSF52499">
    <property type="entry name" value="Isochorismatase-like hydrolases"/>
    <property type="match status" value="1"/>
</dbReference>
<evidence type="ECO:0000256" key="1">
    <source>
        <dbReference type="ARBA" id="ARBA00022801"/>
    </source>
</evidence>
<dbReference type="Proteomes" id="UP000078437">
    <property type="component" value="Chromosome"/>
</dbReference>
<feature type="domain" description="Isochorismatase-like" evidence="2">
    <location>
        <begin position="5"/>
        <end position="176"/>
    </location>
</feature>
<dbReference type="RefSeq" id="WP_067872948.1">
    <property type="nucleotide sequence ID" value="NZ_CP013979.1"/>
</dbReference>
<gene>
    <name evidence="3" type="ORF">ATC03_03020</name>
</gene>
<sequence length="187" mass="19281">MTRTLLIIDIQNDYFPGGAHPLVGPEAAATAAARLLASHREAGQPVVHVQHVWDAPDAAFFAPGTVGVEIHELVAPIEGEPVVVKANPNSFLDTDLDERLREAGADADGVVIVGMMSSMCVDATVRAAADLGYTVTVAHDACAAPDLTFGDQVVPAAQVHAAFMAALGDSYAEVVSVDELLGGSTAP</sequence>
<dbReference type="InterPro" id="IPR000868">
    <property type="entry name" value="Isochorismatase-like_dom"/>
</dbReference>
<keyword evidence="1" id="KW-0378">Hydrolase</keyword>
<reference evidence="4" key="2">
    <citation type="submission" date="2016-01" db="EMBL/GenBank/DDBJ databases">
        <title>Complete genome sequence of Agromyces aureus AR33T and comparison with related organisms.</title>
        <authorList>
            <person name="Corretto E."/>
            <person name="Antonielli L."/>
            <person name="Sessitsch A."/>
            <person name="Brader G."/>
        </authorList>
    </citation>
    <scope>NUCLEOTIDE SEQUENCE [LARGE SCALE GENOMIC DNA]</scope>
    <source>
        <strain evidence="4">AR33</strain>
    </source>
</reference>
<dbReference type="PANTHER" id="PTHR43540:SF1">
    <property type="entry name" value="ISOCHORISMATASE HYDROLASE"/>
    <property type="match status" value="1"/>
</dbReference>
<evidence type="ECO:0000313" key="4">
    <source>
        <dbReference type="Proteomes" id="UP000078437"/>
    </source>
</evidence>
<dbReference type="Pfam" id="PF00857">
    <property type="entry name" value="Isochorismatase"/>
    <property type="match status" value="1"/>
</dbReference>
<dbReference type="EMBL" id="CP013979">
    <property type="protein sequence ID" value="ANJ25869.1"/>
    <property type="molecule type" value="Genomic_DNA"/>
</dbReference>
<reference evidence="3 4" key="1">
    <citation type="journal article" date="2016" name="Int. J. Syst. Evol. Microbiol.">
        <title>Agromyces aureus sp. nov., isolated from the rhizosphere of Salix caprea L. grown in a heavy-metal-contaminated soil.</title>
        <authorList>
            <person name="Corretto E."/>
            <person name="Antonielli L."/>
            <person name="Sessitsch A."/>
            <person name="Compant S."/>
            <person name="Gorfer M."/>
            <person name="Kuffner M."/>
            <person name="Brader G."/>
        </authorList>
    </citation>
    <scope>NUCLEOTIDE SEQUENCE [LARGE SCALE GENOMIC DNA]</scope>
    <source>
        <strain evidence="3 4">AR33</strain>
    </source>
</reference>
<protein>
    <submittedName>
        <fullName evidence="3">Isochorismatase</fullName>
    </submittedName>
</protein>
<name>A0A191WCG1_9MICO</name>
<dbReference type="CDD" id="cd01014">
    <property type="entry name" value="nicotinamidase_related"/>
    <property type="match status" value="1"/>
</dbReference>
<proteinExistence type="predicted"/>
<organism evidence="3 4">
    <name type="scientific">Agromyces aureus</name>
    <dbReference type="NCBI Taxonomy" id="453304"/>
    <lineage>
        <taxon>Bacteria</taxon>
        <taxon>Bacillati</taxon>
        <taxon>Actinomycetota</taxon>
        <taxon>Actinomycetes</taxon>
        <taxon>Micrococcales</taxon>
        <taxon>Microbacteriaceae</taxon>
        <taxon>Agromyces</taxon>
    </lineage>
</organism>
<dbReference type="InterPro" id="IPR036380">
    <property type="entry name" value="Isochorismatase-like_sf"/>
</dbReference>
<keyword evidence="4" id="KW-1185">Reference proteome</keyword>
<dbReference type="PANTHER" id="PTHR43540">
    <property type="entry name" value="PEROXYUREIDOACRYLATE/UREIDOACRYLATE AMIDOHYDROLASE-RELATED"/>
    <property type="match status" value="1"/>
</dbReference>
<evidence type="ECO:0000259" key="2">
    <source>
        <dbReference type="Pfam" id="PF00857"/>
    </source>
</evidence>
<accession>A0A191WCG1</accession>
<dbReference type="InterPro" id="IPR050272">
    <property type="entry name" value="Isochorismatase-like_hydrls"/>
</dbReference>
<dbReference type="AlphaFoldDB" id="A0A191WCG1"/>
<dbReference type="GO" id="GO:0016787">
    <property type="term" value="F:hydrolase activity"/>
    <property type="evidence" value="ECO:0007669"/>
    <property type="project" value="UniProtKB-KW"/>
</dbReference>